<accession>A0A9X0A497</accession>
<feature type="region of interest" description="Disordered" evidence="1">
    <location>
        <begin position="1"/>
        <end position="133"/>
    </location>
</feature>
<proteinExistence type="predicted"/>
<evidence type="ECO:0000313" key="3">
    <source>
        <dbReference type="Proteomes" id="UP001163046"/>
    </source>
</evidence>
<dbReference type="AlphaFoldDB" id="A0A9X0A497"/>
<feature type="compositionally biased region" description="Basic and acidic residues" evidence="1">
    <location>
        <begin position="1"/>
        <end position="31"/>
    </location>
</feature>
<keyword evidence="3" id="KW-1185">Reference proteome</keyword>
<evidence type="ECO:0000313" key="2">
    <source>
        <dbReference type="EMBL" id="KAJ7393198.1"/>
    </source>
</evidence>
<evidence type="ECO:0000256" key="1">
    <source>
        <dbReference type="SAM" id="MobiDB-lite"/>
    </source>
</evidence>
<dbReference type="OrthoDB" id="10508415at2759"/>
<feature type="compositionally biased region" description="Polar residues" evidence="1">
    <location>
        <begin position="79"/>
        <end position="90"/>
    </location>
</feature>
<dbReference type="EMBL" id="MU825398">
    <property type="protein sequence ID" value="KAJ7393198.1"/>
    <property type="molecule type" value="Genomic_DNA"/>
</dbReference>
<reference evidence="2" key="1">
    <citation type="submission" date="2023-01" db="EMBL/GenBank/DDBJ databases">
        <title>Genome assembly of the deep-sea coral Lophelia pertusa.</title>
        <authorList>
            <person name="Herrera S."/>
            <person name="Cordes E."/>
        </authorList>
    </citation>
    <scope>NUCLEOTIDE SEQUENCE</scope>
    <source>
        <strain evidence="2">USNM1676648</strain>
        <tissue evidence="2">Polyp</tissue>
    </source>
</reference>
<feature type="compositionally biased region" description="Low complexity" evidence="1">
    <location>
        <begin position="113"/>
        <end position="133"/>
    </location>
</feature>
<comment type="caution">
    <text evidence="2">The sequence shown here is derived from an EMBL/GenBank/DDBJ whole genome shotgun (WGS) entry which is preliminary data.</text>
</comment>
<protein>
    <submittedName>
        <fullName evidence="2">Uncharacterized protein</fullName>
    </submittedName>
</protein>
<sequence>MQDRMNEFPDEDHMPSGDHNLDVLLERHDDAGDGNSDGIHVHGNEGNGMASGVDQMDSGRNMSIGNSEDSGGDMDGLSVNPNCDGSSAQTEPKAEEHTGVADSSNGGFMPNESCSSAVGSSELSASSALIAQP</sequence>
<organism evidence="2 3">
    <name type="scientific">Desmophyllum pertusum</name>
    <dbReference type="NCBI Taxonomy" id="174260"/>
    <lineage>
        <taxon>Eukaryota</taxon>
        <taxon>Metazoa</taxon>
        <taxon>Cnidaria</taxon>
        <taxon>Anthozoa</taxon>
        <taxon>Hexacorallia</taxon>
        <taxon>Scleractinia</taxon>
        <taxon>Caryophylliina</taxon>
        <taxon>Caryophylliidae</taxon>
        <taxon>Desmophyllum</taxon>
    </lineage>
</organism>
<feature type="compositionally biased region" description="Polar residues" evidence="1">
    <location>
        <begin position="58"/>
        <end position="69"/>
    </location>
</feature>
<name>A0A9X0A497_9CNID</name>
<gene>
    <name evidence="2" type="ORF">OS493_006166</name>
</gene>
<dbReference type="Proteomes" id="UP001163046">
    <property type="component" value="Unassembled WGS sequence"/>
</dbReference>